<dbReference type="GeneID" id="96754293"/>
<organism evidence="2 3">
    <name type="scientific">Streptomyces angustmyceticus</name>
    <dbReference type="NCBI Taxonomy" id="285578"/>
    <lineage>
        <taxon>Bacteria</taxon>
        <taxon>Bacillati</taxon>
        <taxon>Actinomycetota</taxon>
        <taxon>Actinomycetes</taxon>
        <taxon>Kitasatosporales</taxon>
        <taxon>Streptomycetaceae</taxon>
        <taxon>Streptomyces</taxon>
    </lineage>
</organism>
<reference evidence="2 3" key="1">
    <citation type="submission" date="2019-10" db="EMBL/GenBank/DDBJ databases">
        <title>Whole genome shotgun sequence of Streptomyces angustmyceticus NBRC 3934.</title>
        <authorList>
            <person name="Hosoyama A."/>
            <person name="Ichikawa N."/>
            <person name="Kimura A."/>
            <person name="Kitahashi Y."/>
            <person name="Komaki H."/>
            <person name="Uohara A."/>
        </authorList>
    </citation>
    <scope>NUCLEOTIDE SEQUENCE [LARGE SCALE GENOMIC DNA]</scope>
    <source>
        <strain evidence="2 3">NBRC 3934</strain>
    </source>
</reference>
<dbReference type="EMBL" id="BLAG01000037">
    <property type="protein sequence ID" value="GES34735.1"/>
    <property type="molecule type" value="Genomic_DNA"/>
</dbReference>
<dbReference type="RefSeq" id="WP_152105298.1">
    <property type="nucleotide sequence ID" value="NZ_BLAG01000037.1"/>
</dbReference>
<evidence type="ECO:0000313" key="3">
    <source>
        <dbReference type="Proteomes" id="UP000325598"/>
    </source>
</evidence>
<sequence length="78" mass="7911">MHEQGKAAAWCGRLPLFAAVLTGVLTSALPGLPGAGAPARRRASGPAGVPRGGLARGPWPISRAPRPTLLARLSVPRA</sequence>
<feature type="compositionally biased region" description="Low complexity" evidence="1">
    <location>
        <begin position="32"/>
        <end position="49"/>
    </location>
</feature>
<name>A0A5J4LWP5_9ACTN</name>
<gene>
    <name evidence="2" type="ORF">San01_72230</name>
</gene>
<dbReference type="Proteomes" id="UP000325598">
    <property type="component" value="Unassembled WGS sequence"/>
</dbReference>
<comment type="caution">
    <text evidence="2">The sequence shown here is derived from an EMBL/GenBank/DDBJ whole genome shotgun (WGS) entry which is preliminary data.</text>
</comment>
<keyword evidence="3" id="KW-1185">Reference proteome</keyword>
<protein>
    <submittedName>
        <fullName evidence="2">Uncharacterized protein</fullName>
    </submittedName>
</protein>
<evidence type="ECO:0000256" key="1">
    <source>
        <dbReference type="SAM" id="MobiDB-lite"/>
    </source>
</evidence>
<evidence type="ECO:0000313" key="2">
    <source>
        <dbReference type="EMBL" id="GES34735.1"/>
    </source>
</evidence>
<proteinExistence type="predicted"/>
<dbReference type="AlphaFoldDB" id="A0A5J4LWP5"/>
<feature type="region of interest" description="Disordered" evidence="1">
    <location>
        <begin position="32"/>
        <end position="61"/>
    </location>
</feature>
<accession>A0A5J4LWP5</accession>